<dbReference type="InterPro" id="IPR011182">
    <property type="entry name" value="L-Asp_DH"/>
</dbReference>
<accession>A0A1I6GEG0</accession>
<protein>
    <recommendedName>
        <fullName evidence="6">L-aspartate dehydrogenase</fullName>
        <ecNumber evidence="6">1.4.1.21</ecNumber>
    </recommendedName>
</protein>
<gene>
    <name evidence="6" type="primary">nadX</name>
    <name evidence="9" type="ORF">SAMN04488002_1339</name>
</gene>
<evidence type="ECO:0000256" key="5">
    <source>
        <dbReference type="ARBA" id="ARBA00023027"/>
    </source>
</evidence>
<dbReference type="SUPFAM" id="SSF51735">
    <property type="entry name" value="NAD(P)-binding Rossmann-fold domains"/>
    <property type="match status" value="1"/>
</dbReference>
<keyword evidence="2 6" id="KW-0662">Pyridine nucleotide biosynthesis</keyword>
<comment type="similarity">
    <text evidence="1 6">Belongs to the L-aspartate dehydrogenase family.</text>
</comment>
<comment type="pathway">
    <text evidence="6">Cofactor biosynthesis; NAD(+) biosynthesis; iminoaspartate from L-aspartate (dehydrogenase route): step 1/1.</text>
</comment>
<evidence type="ECO:0000259" key="7">
    <source>
        <dbReference type="Pfam" id="PF01958"/>
    </source>
</evidence>
<dbReference type="NCBIfam" id="NF009828">
    <property type="entry name" value="PRK13303.1-3"/>
    <property type="match status" value="1"/>
</dbReference>
<dbReference type="GO" id="GO:0009435">
    <property type="term" value="P:NAD+ biosynthetic process"/>
    <property type="evidence" value="ECO:0007669"/>
    <property type="project" value="UniProtKB-UniRule"/>
</dbReference>
<dbReference type="Pfam" id="PF03447">
    <property type="entry name" value="NAD_binding_3"/>
    <property type="match status" value="1"/>
</dbReference>
<dbReference type="AlphaFoldDB" id="A0A1I6GEG0"/>
<evidence type="ECO:0000256" key="3">
    <source>
        <dbReference type="ARBA" id="ARBA00022857"/>
    </source>
</evidence>
<dbReference type="GO" id="GO:0050661">
    <property type="term" value="F:NADP binding"/>
    <property type="evidence" value="ECO:0007669"/>
    <property type="project" value="UniProtKB-UniRule"/>
</dbReference>
<evidence type="ECO:0000256" key="6">
    <source>
        <dbReference type="HAMAP-Rule" id="MF_01265"/>
    </source>
</evidence>
<keyword evidence="5 6" id="KW-0520">NAD</keyword>
<keyword evidence="10" id="KW-1185">Reference proteome</keyword>
<dbReference type="Proteomes" id="UP000199658">
    <property type="component" value="Unassembled WGS sequence"/>
</dbReference>
<dbReference type="EMBL" id="FOYO01000001">
    <property type="protein sequence ID" value="SFR40574.1"/>
    <property type="molecule type" value="Genomic_DNA"/>
</dbReference>
<dbReference type="PANTHER" id="PTHR31873:SF6">
    <property type="entry name" value="ASPARTATE DEHYDROGENASE DOMAIN-CONTAINING PROTEIN"/>
    <property type="match status" value="1"/>
</dbReference>
<feature type="domain" description="Aspartate dehydrogenase" evidence="7">
    <location>
        <begin position="161"/>
        <end position="247"/>
    </location>
</feature>
<dbReference type="PIRSF" id="PIRSF005227">
    <property type="entry name" value="Asp_dh_NAD_syn"/>
    <property type="match status" value="1"/>
</dbReference>
<dbReference type="Pfam" id="PF01958">
    <property type="entry name" value="Asp_DH_C"/>
    <property type="match status" value="1"/>
</dbReference>
<dbReference type="Gene3D" id="3.40.50.720">
    <property type="entry name" value="NAD(P)-binding Rossmann-like Domain"/>
    <property type="match status" value="1"/>
</dbReference>
<comment type="function">
    <text evidence="6">Specifically catalyzes the NAD or NADP-dependent dehydrogenation of L-aspartate to iminoaspartate.</text>
</comment>
<evidence type="ECO:0000256" key="4">
    <source>
        <dbReference type="ARBA" id="ARBA00023002"/>
    </source>
</evidence>
<feature type="domain" description="Aspartate/homoserine dehydrogenase NAD-binding" evidence="8">
    <location>
        <begin position="22"/>
        <end position="111"/>
    </location>
</feature>
<dbReference type="InterPro" id="IPR002811">
    <property type="entry name" value="Asp_DH"/>
</dbReference>
<organism evidence="9 10">
    <name type="scientific">Litoreibacter janthinus</name>
    <dbReference type="NCBI Taxonomy" id="670154"/>
    <lineage>
        <taxon>Bacteria</taxon>
        <taxon>Pseudomonadati</taxon>
        <taxon>Pseudomonadota</taxon>
        <taxon>Alphaproteobacteria</taxon>
        <taxon>Rhodobacterales</taxon>
        <taxon>Roseobacteraceae</taxon>
        <taxon>Litoreibacter</taxon>
    </lineage>
</organism>
<evidence type="ECO:0000256" key="1">
    <source>
        <dbReference type="ARBA" id="ARBA00008331"/>
    </source>
</evidence>
<dbReference type="SUPFAM" id="SSF55347">
    <property type="entry name" value="Glyceraldehyde-3-phosphate dehydrogenase-like, C-terminal domain"/>
    <property type="match status" value="1"/>
</dbReference>
<comment type="catalytic activity">
    <reaction evidence="6">
        <text>L-aspartate + NADP(+) + H2O = oxaloacetate + NH4(+) + NADPH + H(+)</text>
        <dbReference type="Rhea" id="RHEA:11784"/>
        <dbReference type="ChEBI" id="CHEBI:15377"/>
        <dbReference type="ChEBI" id="CHEBI:15378"/>
        <dbReference type="ChEBI" id="CHEBI:16452"/>
        <dbReference type="ChEBI" id="CHEBI:28938"/>
        <dbReference type="ChEBI" id="CHEBI:29991"/>
        <dbReference type="ChEBI" id="CHEBI:57783"/>
        <dbReference type="ChEBI" id="CHEBI:58349"/>
        <dbReference type="EC" id="1.4.1.21"/>
    </reaction>
</comment>
<sequence>MSIAILGDGAIASYVRAHLGGEISAILTRPARQAGLQAQTGLTCVSAVSDLPKRTTLLIDCAGHAGLAEHGPSTLSRGIDVLTVSIGALADKSLAEALTQAAAQGGATVHLATGAIGALDTLRAAKVGALRNVTYTGRKPPAGWQGSPAEEVVDLANPGAEAVTHFKGTAREAALRYPKNANVAAAVALAGLGFDATQVELIADPNVTGNTHEITALGEFGQMHFTVTGNSLPDNPRSSSLAAMSVVAALRNRKAAIRFA</sequence>
<evidence type="ECO:0000313" key="9">
    <source>
        <dbReference type="EMBL" id="SFR40574.1"/>
    </source>
</evidence>
<dbReference type="HAMAP" id="MF_01265">
    <property type="entry name" value="NadX"/>
    <property type="match status" value="1"/>
</dbReference>
<dbReference type="GO" id="GO:0016639">
    <property type="term" value="F:oxidoreductase activity, acting on the CH-NH2 group of donors, NAD or NADP as acceptor"/>
    <property type="evidence" value="ECO:0007669"/>
    <property type="project" value="UniProtKB-UniRule"/>
</dbReference>
<proteinExistence type="inferred from homology"/>
<dbReference type="InterPro" id="IPR036291">
    <property type="entry name" value="NAD(P)-bd_dom_sf"/>
</dbReference>
<keyword evidence="4 6" id="KW-0560">Oxidoreductase</keyword>
<dbReference type="InterPro" id="IPR020626">
    <property type="entry name" value="Asp_DH_prok"/>
</dbReference>
<dbReference type="InterPro" id="IPR005106">
    <property type="entry name" value="Asp/hSer_DH_NAD-bd"/>
</dbReference>
<dbReference type="OrthoDB" id="8456681at2"/>
<comment type="catalytic activity">
    <reaction evidence="6">
        <text>L-aspartate + NAD(+) + H2O = oxaloacetate + NH4(+) + NADH + H(+)</text>
        <dbReference type="Rhea" id="RHEA:11788"/>
        <dbReference type="ChEBI" id="CHEBI:15377"/>
        <dbReference type="ChEBI" id="CHEBI:15378"/>
        <dbReference type="ChEBI" id="CHEBI:16452"/>
        <dbReference type="ChEBI" id="CHEBI:28938"/>
        <dbReference type="ChEBI" id="CHEBI:29991"/>
        <dbReference type="ChEBI" id="CHEBI:57540"/>
        <dbReference type="ChEBI" id="CHEBI:57945"/>
        <dbReference type="EC" id="1.4.1.21"/>
    </reaction>
</comment>
<evidence type="ECO:0000256" key="2">
    <source>
        <dbReference type="ARBA" id="ARBA00022642"/>
    </source>
</evidence>
<dbReference type="UniPathway" id="UPA00253">
    <property type="reaction ID" value="UER00456"/>
</dbReference>
<feature type="binding site" evidence="6">
    <location>
        <position position="115"/>
    </location>
    <ligand>
        <name>NAD(+)</name>
        <dbReference type="ChEBI" id="CHEBI:57540"/>
    </ligand>
</feature>
<dbReference type="PANTHER" id="PTHR31873">
    <property type="entry name" value="L-ASPARTATE DEHYDROGENASE-RELATED"/>
    <property type="match status" value="1"/>
</dbReference>
<keyword evidence="3 6" id="KW-0521">NADP</keyword>
<dbReference type="GO" id="GO:0033735">
    <property type="term" value="F:aspartate dehydrogenase [NAD(P)+] activity"/>
    <property type="evidence" value="ECO:0007669"/>
    <property type="project" value="UniProtKB-EC"/>
</dbReference>
<dbReference type="EC" id="1.4.1.21" evidence="6"/>
<evidence type="ECO:0000259" key="8">
    <source>
        <dbReference type="Pfam" id="PF03447"/>
    </source>
</evidence>
<dbReference type="Gene3D" id="3.30.360.10">
    <property type="entry name" value="Dihydrodipicolinate Reductase, domain 2"/>
    <property type="match status" value="1"/>
</dbReference>
<comment type="miscellaneous">
    <text evidence="6">The iminoaspartate product is unstable in aqueous solution and can decompose to oxaloacetate and ammonia.</text>
</comment>
<feature type="active site" evidence="6">
    <location>
        <position position="212"/>
    </location>
</feature>
<reference evidence="10" key="1">
    <citation type="submission" date="2016-10" db="EMBL/GenBank/DDBJ databases">
        <authorList>
            <person name="Varghese N."/>
            <person name="Submissions S."/>
        </authorList>
    </citation>
    <scope>NUCLEOTIDE SEQUENCE [LARGE SCALE GENOMIC DNA]</scope>
    <source>
        <strain evidence="10">DSM 26921</strain>
    </source>
</reference>
<name>A0A1I6GEG0_9RHOB</name>
<feature type="binding site" evidence="6">
    <location>
        <position position="182"/>
    </location>
    <ligand>
        <name>NAD(+)</name>
        <dbReference type="ChEBI" id="CHEBI:57540"/>
    </ligand>
</feature>
<dbReference type="NCBIfam" id="NF009827">
    <property type="entry name" value="PRK13303.1-2"/>
    <property type="match status" value="1"/>
</dbReference>
<dbReference type="RefSeq" id="WP_090214066.1">
    <property type="nucleotide sequence ID" value="NZ_FOYO01000001.1"/>
</dbReference>
<dbReference type="GO" id="GO:0051287">
    <property type="term" value="F:NAD binding"/>
    <property type="evidence" value="ECO:0007669"/>
    <property type="project" value="UniProtKB-UniRule"/>
</dbReference>
<evidence type="ECO:0000313" key="10">
    <source>
        <dbReference type="Proteomes" id="UP000199658"/>
    </source>
</evidence>
<dbReference type="STRING" id="670154.SAMN04488002_1339"/>